<keyword evidence="1" id="KW-0489">Methyltransferase</keyword>
<gene>
    <name evidence="1" type="ORF">EB235_06670</name>
</gene>
<dbReference type="InterPro" id="IPR029063">
    <property type="entry name" value="SAM-dependent_MTases_sf"/>
</dbReference>
<dbReference type="GO" id="GO:0032259">
    <property type="term" value="P:methylation"/>
    <property type="evidence" value="ECO:0007669"/>
    <property type="project" value="UniProtKB-KW"/>
</dbReference>
<accession>A0A6M7WMS9</accession>
<dbReference type="Proteomes" id="UP000503017">
    <property type="component" value="Chromosome"/>
</dbReference>
<name>A0A6M7WMS9_RHILI</name>
<dbReference type="Gene3D" id="3.40.50.150">
    <property type="entry name" value="Vaccinia Virus protein VP39"/>
    <property type="match status" value="1"/>
</dbReference>
<dbReference type="GO" id="GO:0008168">
    <property type="term" value="F:methyltransferase activity"/>
    <property type="evidence" value="ECO:0007669"/>
    <property type="project" value="UniProtKB-KW"/>
</dbReference>
<reference evidence="1 2" key="1">
    <citation type="submission" date="2018-10" db="EMBL/GenBank/DDBJ databases">
        <authorList>
            <person name="Perry B.J."/>
            <person name="Sullivan J.T."/>
            <person name="Murphy R.J.T."/>
            <person name="Ramsay J.P."/>
            <person name="Ronson C.W."/>
        </authorList>
    </citation>
    <scope>NUCLEOTIDE SEQUENCE [LARGE SCALE GENOMIC DNA]</scope>
    <source>
        <strain evidence="1 2">R88b</strain>
    </source>
</reference>
<protein>
    <submittedName>
        <fullName evidence="1">Methyltransferase domain-containing protein</fullName>
    </submittedName>
</protein>
<dbReference type="EMBL" id="CP033367">
    <property type="protein sequence ID" value="QKD01224.1"/>
    <property type="molecule type" value="Genomic_DNA"/>
</dbReference>
<organism evidence="1 2">
    <name type="scientific">Mesorhizobium loti R88b</name>
    <dbReference type="NCBI Taxonomy" id="935548"/>
    <lineage>
        <taxon>Bacteria</taxon>
        <taxon>Pseudomonadati</taxon>
        <taxon>Pseudomonadota</taxon>
        <taxon>Alphaproteobacteria</taxon>
        <taxon>Hyphomicrobiales</taxon>
        <taxon>Phyllobacteriaceae</taxon>
        <taxon>Mesorhizobium</taxon>
    </lineage>
</organism>
<proteinExistence type="predicted"/>
<evidence type="ECO:0000313" key="1">
    <source>
        <dbReference type="EMBL" id="QKD01224.1"/>
    </source>
</evidence>
<dbReference type="SUPFAM" id="SSF53335">
    <property type="entry name" value="S-adenosyl-L-methionine-dependent methyltransferases"/>
    <property type="match status" value="1"/>
</dbReference>
<keyword evidence="1" id="KW-0808">Transferase</keyword>
<sequence>MSEDIYDPVFVKGVFDRCSDQYITFSWICSFGFTERWRRQCVELMPEPPASEPKGYDLMAGTGEVWPHLLKRFPGIGSITAVDISSGMHQRAMERLHAHRAHEIAFIEDDVLASDLPKESADFIISTFGLKTFNGAQHAKLAKLVAHCLKPGGVFCMIEASDPKGWWLRPLYLFHLKVMLPLIERTLLRGAQDFARIGTYSTNFGDASAFAEMLRAEGLHVEFKRFFFGCSTAVAGSKPAAFARS</sequence>
<dbReference type="CDD" id="cd02440">
    <property type="entry name" value="AdoMet_MTases"/>
    <property type="match status" value="1"/>
</dbReference>
<dbReference type="Pfam" id="PF01209">
    <property type="entry name" value="Ubie_methyltran"/>
    <property type="match status" value="1"/>
</dbReference>
<dbReference type="AlphaFoldDB" id="A0A6M7WMS9"/>
<dbReference type="RefSeq" id="WP_027031755.1">
    <property type="nucleotide sequence ID" value="NZ_CP033367.1"/>
</dbReference>
<evidence type="ECO:0000313" key="2">
    <source>
        <dbReference type="Proteomes" id="UP000503017"/>
    </source>
</evidence>